<keyword evidence="1" id="KW-0472">Membrane</keyword>
<dbReference type="AlphaFoldDB" id="A0A0B0H4K7"/>
<keyword evidence="1" id="KW-1133">Transmembrane helix</keyword>
<dbReference type="EMBL" id="JRAA01000003">
    <property type="protein sequence ID" value="KHF24065.1"/>
    <property type="molecule type" value="Genomic_DNA"/>
</dbReference>
<accession>A0A0B0H4K7</accession>
<dbReference type="RefSeq" id="WP_256857623.1">
    <property type="nucleotide sequence ID" value="NZ_JRAA01000003.1"/>
</dbReference>
<dbReference type="STRING" id="2340.JV46_24810"/>
<reference evidence="2 3" key="1">
    <citation type="journal article" date="2014" name="BMC Genomics">
        <title>The genome of the intracellular bacterium of the coastal bivalve, Solemya velum: a blueprint for thriving in and out of symbiosis.</title>
        <authorList>
            <person name="Dmytrenko O."/>
            <person name="Russell S.L."/>
            <person name="Loo W.T."/>
            <person name="Fontanez K.M."/>
            <person name="Liao L."/>
            <person name="Roeselers G."/>
            <person name="Sharma R."/>
            <person name="Stewart F.J."/>
            <person name="Newton I.L."/>
            <person name="Woyke T."/>
            <person name="Wu D."/>
            <person name="Lang J.M."/>
            <person name="Eisen J.A."/>
            <person name="Cavanaugh C.M."/>
        </authorList>
    </citation>
    <scope>NUCLEOTIDE SEQUENCE [LARGE SCALE GENOMIC DNA]</scope>
    <source>
        <strain evidence="2 3">WH</strain>
    </source>
</reference>
<proteinExistence type="predicted"/>
<dbReference type="Proteomes" id="UP000030856">
    <property type="component" value="Unassembled WGS sequence"/>
</dbReference>
<sequence>MMNNDETKQKNNIRIALLLGGIALVLSLMTPLLMLRDGVGS</sequence>
<name>A0A0B0H4K7_SOVGS</name>
<evidence type="ECO:0000313" key="2">
    <source>
        <dbReference type="EMBL" id="KHF24065.1"/>
    </source>
</evidence>
<gene>
    <name evidence="2" type="ORF">JV46_24810</name>
</gene>
<comment type="caution">
    <text evidence="2">The sequence shown here is derived from an EMBL/GenBank/DDBJ whole genome shotgun (WGS) entry which is preliminary data.</text>
</comment>
<feature type="transmembrane region" description="Helical" evidence="1">
    <location>
        <begin position="12"/>
        <end position="35"/>
    </location>
</feature>
<protein>
    <submittedName>
        <fullName evidence="2">Uncharacterized protein</fullName>
    </submittedName>
</protein>
<evidence type="ECO:0000313" key="3">
    <source>
        <dbReference type="Proteomes" id="UP000030856"/>
    </source>
</evidence>
<keyword evidence="3" id="KW-1185">Reference proteome</keyword>
<organism evidence="2 3">
    <name type="scientific">Solemya velum gill symbiont</name>
    <dbReference type="NCBI Taxonomy" id="2340"/>
    <lineage>
        <taxon>Bacteria</taxon>
        <taxon>Pseudomonadati</taxon>
        <taxon>Pseudomonadota</taxon>
        <taxon>Gammaproteobacteria</taxon>
        <taxon>sulfur-oxidizing symbionts</taxon>
    </lineage>
</organism>
<keyword evidence="1" id="KW-0812">Transmembrane</keyword>
<evidence type="ECO:0000256" key="1">
    <source>
        <dbReference type="SAM" id="Phobius"/>
    </source>
</evidence>